<evidence type="ECO:0000313" key="4">
    <source>
        <dbReference type="WBParaSite" id="DME_0000850801-mRNA-1"/>
    </source>
</evidence>
<organism evidence="3 4">
    <name type="scientific">Dracunculus medinensis</name>
    <name type="common">Guinea worm</name>
    <dbReference type="NCBI Taxonomy" id="318479"/>
    <lineage>
        <taxon>Eukaryota</taxon>
        <taxon>Metazoa</taxon>
        <taxon>Ecdysozoa</taxon>
        <taxon>Nematoda</taxon>
        <taxon>Chromadorea</taxon>
        <taxon>Rhabditida</taxon>
        <taxon>Spirurina</taxon>
        <taxon>Dracunculoidea</taxon>
        <taxon>Dracunculidae</taxon>
        <taxon>Dracunculus</taxon>
    </lineage>
</organism>
<sequence>LPFEIRPVLAHDIMNEEIPLTEFFVLNVIEKKKLGEILKYLPQMPTWANHLKRIKSGNVLIQPLSFPIDEILRLKLINVFGEIFTFERVLVPSRKPITRQQFTWAKQRWPVEFHPNKNVEAMLNGTFFDKKQQKEIINFFLEAEKVGNGGPGCLMVDLEGKVVAKSNTLQYLGTGFDVYLTEEPCSMCAMALVHFRVSRVFFCRRIPKGALESSWRIQEEKRINHHYQVFRIDEVL</sequence>
<dbReference type="WBParaSite" id="DME_0000850801-mRNA-1">
    <property type="protein sequence ID" value="DME_0000850801-mRNA-1"/>
    <property type="gene ID" value="DME_0000850801"/>
</dbReference>
<keyword evidence="1" id="KW-0819">tRNA processing</keyword>
<dbReference type="Proteomes" id="UP000038040">
    <property type="component" value="Unplaced"/>
</dbReference>
<dbReference type="AlphaFoldDB" id="A0A0N4UL53"/>
<dbReference type="GO" id="GO:0008033">
    <property type="term" value="P:tRNA processing"/>
    <property type="evidence" value="ECO:0007669"/>
    <property type="project" value="UniProtKB-KW"/>
</dbReference>
<dbReference type="PANTHER" id="PTHR11079">
    <property type="entry name" value="CYTOSINE DEAMINASE FAMILY MEMBER"/>
    <property type="match status" value="1"/>
</dbReference>
<proteinExistence type="inferred from homology"/>
<dbReference type="SUPFAM" id="SSF53927">
    <property type="entry name" value="Cytidine deaminase-like"/>
    <property type="match status" value="1"/>
</dbReference>
<evidence type="ECO:0000256" key="2">
    <source>
        <dbReference type="ARBA" id="ARBA00038160"/>
    </source>
</evidence>
<evidence type="ECO:0000313" key="3">
    <source>
        <dbReference type="Proteomes" id="UP000038040"/>
    </source>
</evidence>
<comment type="similarity">
    <text evidence="2">Belongs to the cytidine and deoxycytidylate deaminase family. ADAT3 subfamily.</text>
</comment>
<protein>
    <submittedName>
        <fullName evidence="4">CMP/dCMP-type deaminase domain-containing protein</fullName>
    </submittedName>
</protein>
<reference evidence="4" key="1">
    <citation type="submission" date="2017-02" db="UniProtKB">
        <authorList>
            <consortium name="WormBaseParasite"/>
        </authorList>
    </citation>
    <scope>IDENTIFICATION</scope>
</reference>
<evidence type="ECO:0000256" key="1">
    <source>
        <dbReference type="ARBA" id="ARBA00022694"/>
    </source>
</evidence>
<dbReference type="GO" id="GO:0005737">
    <property type="term" value="C:cytoplasm"/>
    <property type="evidence" value="ECO:0007669"/>
    <property type="project" value="TreeGrafter"/>
</dbReference>
<dbReference type="Gene3D" id="3.40.140.10">
    <property type="entry name" value="Cytidine Deaminase, domain 2"/>
    <property type="match status" value="1"/>
</dbReference>
<accession>A0A0N4UL53</accession>
<dbReference type="GO" id="GO:0005634">
    <property type="term" value="C:nucleus"/>
    <property type="evidence" value="ECO:0007669"/>
    <property type="project" value="TreeGrafter"/>
</dbReference>
<dbReference type="InterPro" id="IPR016193">
    <property type="entry name" value="Cytidine_deaminase-like"/>
</dbReference>
<dbReference type="PANTHER" id="PTHR11079:SF156">
    <property type="entry name" value="INACTIVE TRNA-SPECIFIC ADENOSINE DEAMINASE-LIKE PROTEIN 3-RELATED"/>
    <property type="match status" value="1"/>
</dbReference>
<name>A0A0N4UL53_DRAME</name>
<dbReference type="GO" id="GO:0052717">
    <property type="term" value="F:tRNA-specific adenosine-34 deaminase activity"/>
    <property type="evidence" value="ECO:0007669"/>
    <property type="project" value="TreeGrafter"/>
</dbReference>